<dbReference type="EMBL" id="JAGKQM010000003">
    <property type="protein sequence ID" value="KAH0934399.1"/>
    <property type="molecule type" value="Genomic_DNA"/>
</dbReference>
<gene>
    <name evidence="1" type="ORF">HID58_011516</name>
</gene>
<accession>A0ABQ8DYH0</accession>
<evidence type="ECO:0000313" key="2">
    <source>
        <dbReference type="Proteomes" id="UP000824890"/>
    </source>
</evidence>
<sequence length="215" mass="24383">PTLEDIEKTQTLSGKFVEIRAYIDFLNEEKSKIKDLDLHICKQFLNHGILAITALDVEQDIVSAEIKDILNQTGITDVDVLPKEMIRVFENLSLNPTNTVLQEPQISMQSQQGLLGQQVCGQQGLGQQGFMPLGLGQQASMQLTAIKQQRMMQSQQGLGLQVCDQQGCMPLRFGQQTPMQQKKIMMQMQMLHQQQQRLLQMQQEIGQQGYNARRI</sequence>
<protein>
    <submittedName>
        <fullName evidence="1">Uncharacterized protein</fullName>
    </submittedName>
</protein>
<comment type="caution">
    <text evidence="1">The sequence shown here is derived from an EMBL/GenBank/DDBJ whole genome shotgun (WGS) entry which is preliminary data.</text>
</comment>
<feature type="non-terminal residue" evidence="1">
    <location>
        <position position="1"/>
    </location>
</feature>
<keyword evidence="2" id="KW-1185">Reference proteome</keyword>
<name>A0ABQ8DYH0_BRANA</name>
<evidence type="ECO:0000313" key="1">
    <source>
        <dbReference type="EMBL" id="KAH0934399.1"/>
    </source>
</evidence>
<organism evidence="1 2">
    <name type="scientific">Brassica napus</name>
    <name type="common">Rape</name>
    <dbReference type="NCBI Taxonomy" id="3708"/>
    <lineage>
        <taxon>Eukaryota</taxon>
        <taxon>Viridiplantae</taxon>
        <taxon>Streptophyta</taxon>
        <taxon>Embryophyta</taxon>
        <taxon>Tracheophyta</taxon>
        <taxon>Spermatophyta</taxon>
        <taxon>Magnoliopsida</taxon>
        <taxon>eudicotyledons</taxon>
        <taxon>Gunneridae</taxon>
        <taxon>Pentapetalae</taxon>
        <taxon>rosids</taxon>
        <taxon>malvids</taxon>
        <taxon>Brassicales</taxon>
        <taxon>Brassicaceae</taxon>
        <taxon>Brassiceae</taxon>
        <taxon>Brassica</taxon>
    </lineage>
</organism>
<proteinExistence type="predicted"/>
<reference evidence="1 2" key="1">
    <citation type="submission" date="2021-05" db="EMBL/GenBank/DDBJ databases">
        <title>Genome Assembly of Synthetic Allotetraploid Brassica napus Reveals Homoeologous Exchanges between Subgenomes.</title>
        <authorList>
            <person name="Davis J.T."/>
        </authorList>
    </citation>
    <scope>NUCLEOTIDE SEQUENCE [LARGE SCALE GENOMIC DNA]</scope>
    <source>
        <strain evidence="2">cv. Da-Ae</strain>
        <tissue evidence="1">Seedling</tissue>
    </source>
</reference>
<dbReference type="Proteomes" id="UP000824890">
    <property type="component" value="Unassembled WGS sequence"/>
</dbReference>